<dbReference type="Proteomes" id="UP000315252">
    <property type="component" value="Unassembled WGS sequence"/>
</dbReference>
<dbReference type="InterPro" id="IPR013325">
    <property type="entry name" value="RNA_pol_sigma_r2"/>
</dbReference>
<dbReference type="EMBL" id="VHSH01000003">
    <property type="protein sequence ID" value="TQV80695.1"/>
    <property type="molecule type" value="Genomic_DNA"/>
</dbReference>
<dbReference type="InterPro" id="IPR007627">
    <property type="entry name" value="RNA_pol_sigma70_r2"/>
</dbReference>
<dbReference type="Gene3D" id="1.10.10.10">
    <property type="entry name" value="Winged helix-like DNA-binding domain superfamily/Winged helix DNA-binding domain"/>
    <property type="match status" value="1"/>
</dbReference>
<evidence type="ECO:0000259" key="6">
    <source>
        <dbReference type="Pfam" id="PF08281"/>
    </source>
</evidence>
<dbReference type="InterPro" id="IPR039425">
    <property type="entry name" value="RNA_pol_sigma-70-like"/>
</dbReference>
<keyword evidence="2" id="KW-0805">Transcription regulation</keyword>
<feature type="domain" description="RNA polymerase sigma-70 region 2" evidence="5">
    <location>
        <begin position="15"/>
        <end position="78"/>
    </location>
</feature>
<dbReference type="InterPro" id="IPR014284">
    <property type="entry name" value="RNA_pol_sigma-70_dom"/>
</dbReference>
<evidence type="ECO:0000313" key="8">
    <source>
        <dbReference type="Proteomes" id="UP000315252"/>
    </source>
</evidence>
<evidence type="ECO:0000256" key="3">
    <source>
        <dbReference type="ARBA" id="ARBA00023082"/>
    </source>
</evidence>
<dbReference type="SUPFAM" id="SSF88946">
    <property type="entry name" value="Sigma2 domain of RNA polymerase sigma factors"/>
    <property type="match status" value="1"/>
</dbReference>
<dbReference type="InterPro" id="IPR013324">
    <property type="entry name" value="RNA_pol_sigma_r3/r4-like"/>
</dbReference>
<keyword evidence="4" id="KW-0804">Transcription</keyword>
<gene>
    <name evidence="7" type="ORF">FKG95_11095</name>
</gene>
<evidence type="ECO:0000256" key="2">
    <source>
        <dbReference type="ARBA" id="ARBA00023015"/>
    </source>
</evidence>
<keyword evidence="3" id="KW-0731">Sigma factor</keyword>
<comment type="similarity">
    <text evidence="1">Belongs to the sigma-70 factor family. ECF subfamily.</text>
</comment>
<organism evidence="7 8">
    <name type="scientific">Denitrobaculum tricleocarpae</name>
    <dbReference type="NCBI Taxonomy" id="2591009"/>
    <lineage>
        <taxon>Bacteria</taxon>
        <taxon>Pseudomonadati</taxon>
        <taxon>Pseudomonadota</taxon>
        <taxon>Alphaproteobacteria</taxon>
        <taxon>Rhodospirillales</taxon>
        <taxon>Rhodospirillaceae</taxon>
        <taxon>Denitrobaculum</taxon>
    </lineage>
</organism>
<dbReference type="OrthoDB" id="9794372at2"/>
<reference evidence="7 8" key="1">
    <citation type="submission" date="2019-06" db="EMBL/GenBank/DDBJ databases">
        <title>Whole genome sequence for Rhodospirillaceae sp. R148.</title>
        <authorList>
            <person name="Wang G."/>
        </authorList>
    </citation>
    <scope>NUCLEOTIDE SEQUENCE [LARGE SCALE GENOMIC DNA]</scope>
    <source>
        <strain evidence="7 8">R148</strain>
    </source>
</reference>
<comment type="caution">
    <text evidence="7">The sequence shown here is derived from an EMBL/GenBank/DDBJ whole genome shotgun (WGS) entry which is preliminary data.</text>
</comment>
<feature type="domain" description="RNA polymerase sigma factor 70 region 4 type 2" evidence="6">
    <location>
        <begin position="120"/>
        <end position="167"/>
    </location>
</feature>
<dbReference type="NCBIfam" id="TIGR02937">
    <property type="entry name" value="sigma70-ECF"/>
    <property type="match status" value="1"/>
</dbReference>
<protein>
    <submittedName>
        <fullName evidence="7">Sigma-70 family RNA polymerase sigma factor</fullName>
    </submittedName>
</protein>
<dbReference type="Pfam" id="PF08281">
    <property type="entry name" value="Sigma70_r4_2"/>
    <property type="match status" value="1"/>
</dbReference>
<dbReference type="SUPFAM" id="SSF88659">
    <property type="entry name" value="Sigma3 and sigma4 domains of RNA polymerase sigma factors"/>
    <property type="match status" value="1"/>
</dbReference>
<dbReference type="Pfam" id="PF04542">
    <property type="entry name" value="Sigma70_r2"/>
    <property type="match status" value="1"/>
</dbReference>
<dbReference type="Gene3D" id="1.10.1740.10">
    <property type="match status" value="1"/>
</dbReference>
<dbReference type="RefSeq" id="WP_142896409.1">
    <property type="nucleotide sequence ID" value="NZ_ML660054.1"/>
</dbReference>
<dbReference type="PANTHER" id="PTHR43133">
    <property type="entry name" value="RNA POLYMERASE ECF-TYPE SIGMA FACTO"/>
    <property type="match status" value="1"/>
</dbReference>
<evidence type="ECO:0000256" key="1">
    <source>
        <dbReference type="ARBA" id="ARBA00010641"/>
    </source>
</evidence>
<dbReference type="GO" id="GO:0016987">
    <property type="term" value="F:sigma factor activity"/>
    <property type="evidence" value="ECO:0007669"/>
    <property type="project" value="UniProtKB-KW"/>
</dbReference>
<dbReference type="GO" id="GO:0006352">
    <property type="term" value="P:DNA-templated transcription initiation"/>
    <property type="evidence" value="ECO:0007669"/>
    <property type="project" value="InterPro"/>
</dbReference>
<dbReference type="InterPro" id="IPR036388">
    <property type="entry name" value="WH-like_DNA-bd_sf"/>
</dbReference>
<dbReference type="InterPro" id="IPR013249">
    <property type="entry name" value="RNA_pol_sigma70_r4_t2"/>
</dbReference>
<dbReference type="PANTHER" id="PTHR43133:SF62">
    <property type="entry name" value="RNA POLYMERASE SIGMA FACTOR SIGZ"/>
    <property type="match status" value="1"/>
</dbReference>
<evidence type="ECO:0000313" key="7">
    <source>
        <dbReference type="EMBL" id="TQV80695.1"/>
    </source>
</evidence>
<dbReference type="AlphaFoldDB" id="A0A545TU00"/>
<name>A0A545TU00_9PROT</name>
<sequence>MQARHKKELDEASWRRFQTRLRTYIGKRVQRGDVDDLVGQVLLKLVRSRETLEAARNPSAWMIRVAANSISDYYRQRSLEQARRSSADYGGVLTSKSAQKGAVEGDRDLTAEFAACMTPLIRSLPKRYAETLLLTDIDGMTQAKAACRLGLSLSAIKSRVRRGHRKLKDALLRCCALELDRYGNIISYQQRGPCCARE</sequence>
<keyword evidence="8" id="KW-1185">Reference proteome</keyword>
<evidence type="ECO:0000259" key="5">
    <source>
        <dbReference type="Pfam" id="PF04542"/>
    </source>
</evidence>
<proteinExistence type="inferred from homology"/>
<dbReference type="GO" id="GO:0003677">
    <property type="term" value="F:DNA binding"/>
    <property type="evidence" value="ECO:0007669"/>
    <property type="project" value="InterPro"/>
</dbReference>
<evidence type="ECO:0000256" key="4">
    <source>
        <dbReference type="ARBA" id="ARBA00023163"/>
    </source>
</evidence>
<accession>A0A545TU00</accession>